<keyword evidence="1 5" id="KW-0813">Transport</keyword>
<dbReference type="InterPro" id="IPR054828">
    <property type="entry name" value="Vit_B12_bind_prot"/>
</dbReference>
<proteinExistence type="inferred from homology"/>
<feature type="site" description="Important for BtuC binding" evidence="5">
    <location>
        <position position="202"/>
    </location>
</feature>
<dbReference type="STRING" id="1646377.BS640_02185"/>
<name>A0A1X0WKH2_9GAMM</name>
<comment type="subcellular location">
    <subcellularLocation>
        <location evidence="5">Periplasm</location>
    </subcellularLocation>
</comment>
<evidence type="ECO:0000313" key="8">
    <source>
        <dbReference type="Proteomes" id="UP000192536"/>
    </source>
</evidence>
<dbReference type="GO" id="GO:0042597">
    <property type="term" value="C:periplasmic space"/>
    <property type="evidence" value="ECO:0007669"/>
    <property type="project" value="UniProtKB-SubCell"/>
</dbReference>
<protein>
    <recommendedName>
        <fullName evidence="5">Vitamin B12-binding protein</fullName>
    </recommendedName>
</protein>
<dbReference type="GeneID" id="93567511"/>
<feature type="site" description="Important for BtuC binding" evidence="5">
    <location>
        <position position="72"/>
    </location>
</feature>
<evidence type="ECO:0000256" key="1">
    <source>
        <dbReference type="ARBA" id="ARBA00022448"/>
    </source>
</evidence>
<evidence type="ECO:0000256" key="3">
    <source>
        <dbReference type="ARBA" id="ARBA00022764"/>
    </source>
</evidence>
<dbReference type="Proteomes" id="UP000192536">
    <property type="component" value="Unassembled WGS sequence"/>
</dbReference>
<evidence type="ECO:0000313" key="7">
    <source>
        <dbReference type="EMBL" id="ORJ27295.1"/>
    </source>
</evidence>
<evidence type="ECO:0000256" key="5">
    <source>
        <dbReference type="HAMAP-Rule" id="MF_01000"/>
    </source>
</evidence>
<dbReference type="NCBIfam" id="NF038402">
    <property type="entry name" value="TroA_like"/>
    <property type="match status" value="1"/>
</dbReference>
<dbReference type="Pfam" id="PF01497">
    <property type="entry name" value="Peripla_BP_2"/>
    <property type="match status" value="1"/>
</dbReference>
<dbReference type="NCBIfam" id="NF002894">
    <property type="entry name" value="PRK03379.1"/>
    <property type="match status" value="1"/>
</dbReference>
<evidence type="ECO:0000259" key="6">
    <source>
        <dbReference type="PROSITE" id="PS50983"/>
    </source>
</evidence>
<gene>
    <name evidence="5" type="primary">btuF</name>
    <name evidence="7" type="ORF">BS640_02185</name>
</gene>
<evidence type="ECO:0000256" key="2">
    <source>
        <dbReference type="ARBA" id="ARBA00022729"/>
    </source>
</evidence>
<reference evidence="7 8" key="1">
    <citation type="journal article" date="2017" name="Int. J. Syst. Evol. Microbiol.">
        <title>Rouxiella badensis sp. nov. and Rouxiella silvae sp. nov. isolated from peat bog soil in Germany and emendation of the genus description.</title>
        <authorList>
            <person name="Le Fleche-Mateos A."/>
            <person name="Kugler J.H."/>
            <person name="Hansen S.H."/>
            <person name="Syldatk C."/>
            <person name="Hausmann R."/>
            <person name="Lomprez F."/>
            <person name="Vandenbogaert M."/>
            <person name="Manuguerra J.C."/>
            <person name="Grimont P.A."/>
        </authorList>
    </citation>
    <scope>NUCLEOTIDE SEQUENCE [LARGE SCALE GENOMIC DNA]</scope>
    <source>
        <strain evidence="7 8">DSM 100043</strain>
    </source>
</reference>
<dbReference type="HAMAP" id="MF_01000">
    <property type="entry name" value="BtuF"/>
    <property type="match status" value="1"/>
</dbReference>
<dbReference type="Gene3D" id="3.40.50.1980">
    <property type="entry name" value="Nitrogenase molybdenum iron protein domain"/>
    <property type="match status" value="2"/>
</dbReference>
<comment type="function">
    <text evidence="5">Part of the ABC transporter complex BtuCDF involved in vitamin B12 import. Binds vitamin B12 and delivers it to the periplasmic surface of BtuC.</text>
</comment>
<dbReference type="InterPro" id="IPR051030">
    <property type="entry name" value="Vitamin_B12-ABC_binding"/>
</dbReference>
<keyword evidence="4 5" id="KW-1015">Disulfide bond</keyword>
<keyword evidence="3 5" id="KW-0574">Periplasm</keyword>
<dbReference type="GO" id="GO:0031419">
    <property type="term" value="F:cobalamin binding"/>
    <property type="evidence" value="ECO:0007669"/>
    <property type="project" value="InterPro"/>
</dbReference>
<feature type="domain" description="Fe/B12 periplasmic-binding" evidence="6">
    <location>
        <begin position="23"/>
        <end position="267"/>
    </location>
</feature>
<comment type="subunit">
    <text evidence="5">The complex is composed of two ATP-binding proteins (BtuD), two transmembrane proteins (BtuC) and a solute-binding protein (BtuF).</text>
</comment>
<accession>A0A1X0WKH2</accession>
<organism evidence="7 8">
    <name type="scientific">Rouxiella badensis</name>
    <dbReference type="NCBI Taxonomy" id="1646377"/>
    <lineage>
        <taxon>Bacteria</taxon>
        <taxon>Pseudomonadati</taxon>
        <taxon>Pseudomonadota</taxon>
        <taxon>Gammaproteobacteria</taxon>
        <taxon>Enterobacterales</taxon>
        <taxon>Yersiniaceae</taxon>
        <taxon>Rouxiella</taxon>
    </lineage>
</organism>
<sequence precursor="true">MLRLLLLIALWLPLAATAQVAERVVSLAPNLTELAYAAGLGDKLVGVSAYSDFPPAAQKIEQVANWQGINVERILRLKPDLVLAWRGGNPQRPLDQLASLGVKVVYLDPQSVEQVADALDKLADYSREPENGHAAARQMRQRLQQLKAQHPEHAAVPVFIQFSTQPLFTSSGHTLQSQIVSLCGAENIFADSPAPWPQVSREQVLSRAPKAIIFPGTAQQQAEINHFWQGQLQVPLLAVNADWFNRAGPRILLAAQQLCSEIDALKR</sequence>
<feature type="signal peptide" evidence="5">
    <location>
        <begin position="1"/>
        <end position="20"/>
    </location>
</feature>
<dbReference type="PANTHER" id="PTHR42860:SF1">
    <property type="entry name" value="VITAMIN B12-BINDING PROTEIN"/>
    <property type="match status" value="1"/>
</dbReference>
<feature type="binding site" evidence="5">
    <location>
        <position position="50"/>
    </location>
    <ligand>
        <name>cyanocob(III)alamin</name>
        <dbReference type="ChEBI" id="CHEBI:17439"/>
    </ligand>
</feature>
<feature type="chain" id="PRO_5010892494" description="Vitamin B12-binding protein" evidence="5">
    <location>
        <begin position="21"/>
        <end position="267"/>
    </location>
</feature>
<dbReference type="InterPro" id="IPR023544">
    <property type="entry name" value="ABC_transptr_vit_B12-bd"/>
</dbReference>
<dbReference type="CDD" id="cd01144">
    <property type="entry name" value="BtuF"/>
    <property type="match status" value="1"/>
</dbReference>
<comment type="caution">
    <text evidence="7">The sequence shown here is derived from an EMBL/GenBank/DDBJ whole genome shotgun (WGS) entry which is preliminary data.</text>
</comment>
<comment type="similarity">
    <text evidence="5">Belongs to the BtuF family.</text>
</comment>
<dbReference type="PROSITE" id="PS50983">
    <property type="entry name" value="FE_B12_PBP"/>
    <property type="match status" value="1"/>
</dbReference>
<comment type="caution">
    <text evidence="5">Lacks conserved residue(s) required for the propagation of feature annotation.</text>
</comment>
<dbReference type="AlphaFoldDB" id="A0A1X0WKH2"/>
<evidence type="ECO:0000256" key="4">
    <source>
        <dbReference type="ARBA" id="ARBA00023157"/>
    </source>
</evidence>
<keyword evidence="8" id="KW-1185">Reference proteome</keyword>
<keyword evidence="2 5" id="KW-0732">Signal</keyword>
<dbReference type="InterPro" id="IPR002491">
    <property type="entry name" value="ABC_transptr_periplasmic_BD"/>
</dbReference>
<dbReference type="EMBL" id="MRWE01000002">
    <property type="protein sequence ID" value="ORJ27295.1"/>
    <property type="molecule type" value="Genomic_DNA"/>
</dbReference>
<feature type="disulfide bond" evidence="5">
    <location>
        <begin position="183"/>
        <end position="259"/>
    </location>
</feature>
<dbReference type="SUPFAM" id="SSF53807">
    <property type="entry name" value="Helical backbone' metal receptor"/>
    <property type="match status" value="1"/>
</dbReference>
<dbReference type="GO" id="GO:0015889">
    <property type="term" value="P:cobalamin transport"/>
    <property type="evidence" value="ECO:0007669"/>
    <property type="project" value="UniProtKB-UniRule"/>
</dbReference>
<dbReference type="PANTHER" id="PTHR42860">
    <property type="entry name" value="VITAMIN B12-BINDING PROTEIN"/>
    <property type="match status" value="1"/>
</dbReference>
<dbReference type="RefSeq" id="WP_017489996.1">
    <property type="nucleotide sequence ID" value="NZ_CP114062.1"/>
</dbReference>